<sequence>MKWKFTACLVSLSWCLSAVLSVAAEDRPNIIFILCDDLAQGDLGCYGQKLIQTPNLDRMAAEGTMYPQLYSGTSVCAPSRSSLMTGFHMGHCPIRANREIQPEGQMPLPEGTKTVAHILKEAGYATACTGKWGMGMFDTTGSPLKMGFDHFYGYNCQRHAHSYFPTYLWKDDQHVELDGKTYAQELIIQDTLGWVRAQAGKPFFLFHAVTLPHGKFEIDDQGIYKDKPWTELQKNYAAMVTRLDSDVGRLLALLKELKVDERTLVIFAGDNGASFAPDSEVGRLFDQSMGGKLRGYKRSLYEGGLRQAGIARWPGHVPAGQVNETPWAFWDFLPTAAELAGAKLTAGANSDGLSMVPLLTGGGAPQHSSFYWELHEGTSLQALRFGDWKAVKNGPQAKTELYDLKTDLSESHDIAAENSGIVAKAETIMAASRAKDPLWPLVQKQPGRGKGKGKAPVKTKAKAAAKD</sequence>
<evidence type="ECO:0000256" key="5">
    <source>
        <dbReference type="SAM" id="MobiDB-lite"/>
    </source>
</evidence>
<dbReference type="InterPro" id="IPR024607">
    <property type="entry name" value="Sulfatase_CS"/>
</dbReference>
<keyword evidence="6" id="KW-0732">Signal</keyword>
<dbReference type="EMBL" id="FUYE01000006">
    <property type="protein sequence ID" value="SKA95138.1"/>
    <property type="molecule type" value="Genomic_DNA"/>
</dbReference>
<dbReference type="PANTHER" id="PTHR42693:SF53">
    <property type="entry name" value="ENDO-4-O-SULFATASE"/>
    <property type="match status" value="1"/>
</dbReference>
<accession>A0A1T4Y0X6</accession>
<reference evidence="9" key="1">
    <citation type="submission" date="2017-02" db="EMBL/GenBank/DDBJ databases">
        <authorList>
            <person name="Varghese N."/>
            <person name="Submissions S."/>
        </authorList>
    </citation>
    <scope>NUCLEOTIDE SEQUENCE [LARGE SCALE GENOMIC DNA]</scope>
    <source>
        <strain evidence="9">ATCC 700200</strain>
    </source>
</reference>
<dbReference type="AlphaFoldDB" id="A0A1T4Y0X6"/>
<comment type="similarity">
    <text evidence="1">Belongs to the sulfatase family.</text>
</comment>
<dbReference type="InterPro" id="IPR000917">
    <property type="entry name" value="Sulfatase_N"/>
</dbReference>
<evidence type="ECO:0000313" key="8">
    <source>
        <dbReference type="EMBL" id="SKA95138.1"/>
    </source>
</evidence>
<dbReference type="RefSeq" id="WP_078813494.1">
    <property type="nucleotide sequence ID" value="NZ_FUYE01000006.1"/>
</dbReference>
<keyword evidence="3" id="KW-0378">Hydrolase</keyword>
<feature type="compositionally biased region" description="Basic residues" evidence="5">
    <location>
        <begin position="447"/>
        <end position="467"/>
    </location>
</feature>
<name>A0A1T4Y0X6_9BACT</name>
<feature type="signal peptide" evidence="6">
    <location>
        <begin position="1"/>
        <end position="23"/>
    </location>
</feature>
<gene>
    <name evidence="8" type="ORF">SAMN02745166_02288</name>
</gene>
<evidence type="ECO:0000256" key="2">
    <source>
        <dbReference type="ARBA" id="ARBA00022723"/>
    </source>
</evidence>
<dbReference type="Pfam" id="PF00884">
    <property type="entry name" value="Sulfatase"/>
    <property type="match status" value="1"/>
</dbReference>
<keyword evidence="9" id="KW-1185">Reference proteome</keyword>
<proteinExistence type="inferred from homology"/>
<evidence type="ECO:0000256" key="6">
    <source>
        <dbReference type="SAM" id="SignalP"/>
    </source>
</evidence>
<feature type="domain" description="Sulfatase N-terminal" evidence="7">
    <location>
        <begin position="28"/>
        <end position="342"/>
    </location>
</feature>
<feature type="chain" id="PRO_5012662271" evidence="6">
    <location>
        <begin position="24"/>
        <end position="467"/>
    </location>
</feature>
<dbReference type="Gene3D" id="3.40.720.10">
    <property type="entry name" value="Alkaline Phosphatase, subunit A"/>
    <property type="match status" value="1"/>
</dbReference>
<dbReference type="SUPFAM" id="SSF53649">
    <property type="entry name" value="Alkaline phosphatase-like"/>
    <property type="match status" value="1"/>
</dbReference>
<keyword evidence="2" id="KW-0479">Metal-binding</keyword>
<dbReference type="PROSITE" id="PS00523">
    <property type="entry name" value="SULFATASE_1"/>
    <property type="match status" value="1"/>
</dbReference>
<dbReference type="CDD" id="cd16145">
    <property type="entry name" value="ARS_like"/>
    <property type="match status" value="1"/>
</dbReference>
<evidence type="ECO:0000256" key="1">
    <source>
        <dbReference type="ARBA" id="ARBA00008779"/>
    </source>
</evidence>
<evidence type="ECO:0000256" key="3">
    <source>
        <dbReference type="ARBA" id="ARBA00022801"/>
    </source>
</evidence>
<dbReference type="Gene3D" id="3.30.1120.10">
    <property type="match status" value="1"/>
</dbReference>
<organism evidence="8 9">
    <name type="scientific">Prosthecobacter debontii</name>
    <dbReference type="NCBI Taxonomy" id="48467"/>
    <lineage>
        <taxon>Bacteria</taxon>
        <taxon>Pseudomonadati</taxon>
        <taxon>Verrucomicrobiota</taxon>
        <taxon>Verrucomicrobiia</taxon>
        <taxon>Verrucomicrobiales</taxon>
        <taxon>Verrucomicrobiaceae</taxon>
        <taxon>Prosthecobacter</taxon>
    </lineage>
</organism>
<dbReference type="GO" id="GO:0046872">
    <property type="term" value="F:metal ion binding"/>
    <property type="evidence" value="ECO:0007669"/>
    <property type="project" value="UniProtKB-KW"/>
</dbReference>
<dbReference type="InterPro" id="IPR050738">
    <property type="entry name" value="Sulfatase"/>
</dbReference>
<dbReference type="InterPro" id="IPR017850">
    <property type="entry name" value="Alkaline_phosphatase_core_sf"/>
</dbReference>
<evidence type="ECO:0000256" key="4">
    <source>
        <dbReference type="ARBA" id="ARBA00022837"/>
    </source>
</evidence>
<dbReference type="OrthoDB" id="9762324at2"/>
<dbReference type="Proteomes" id="UP000190774">
    <property type="component" value="Unassembled WGS sequence"/>
</dbReference>
<dbReference type="GO" id="GO:0004065">
    <property type="term" value="F:arylsulfatase activity"/>
    <property type="evidence" value="ECO:0007669"/>
    <property type="project" value="TreeGrafter"/>
</dbReference>
<protein>
    <submittedName>
        <fullName evidence="8">Arylsulfatase A</fullName>
    </submittedName>
</protein>
<feature type="region of interest" description="Disordered" evidence="5">
    <location>
        <begin position="439"/>
        <end position="467"/>
    </location>
</feature>
<evidence type="ECO:0000313" key="9">
    <source>
        <dbReference type="Proteomes" id="UP000190774"/>
    </source>
</evidence>
<evidence type="ECO:0000259" key="7">
    <source>
        <dbReference type="Pfam" id="PF00884"/>
    </source>
</evidence>
<keyword evidence="4" id="KW-0106">Calcium</keyword>
<dbReference type="PANTHER" id="PTHR42693">
    <property type="entry name" value="ARYLSULFATASE FAMILY MEMBER"/>
    <property type="match status" value="1"/>
</dbReference>